<gene>
    <name evidence="1" type="ORF">Pint_36573</name>
</gene>
<dbReference type="Proteomes" id="UP001163603">
    <property type="component" value="Chromosome 9"/>
</dbReference>
<reference evidence="2" key="1">
    <citation type="journal article" date="2023" name="G3 (Bethesda)">
        <title>Genome assembly and association tests identify interacting loci associated with vigor, precocity, and sex in interspecific pistachio rootstocks.</title>
        <authorList>
            <person name="Palmer W."/>
            <person name="Jacygrad E."/>
            <person name="Sagayaradj S."/>
            <person name="Cavanaugh K."/>
            <person name="Han R."/>
            <person name="Bertier L."/>
            <person name="Beede B."/>
            <person name="Kafkas S."/>
            <person name="Golino D."/>
            <person name="Preece J."/>
            <person name="Michelmore R."/>
        </authorList>
    </citation>
    <scope>NUCLEOTIDE SEQUENCE [LARGE SCALE GENOMIC DNA]</scope>
</reference>
<dbReference type="EMBL" id="CM047744">
    <property type="protein sequence ID" value="KAJ0028740.1"/>
    <property type="molecule type" value="Genomic_DNA"/>
</dbReference>
<evidence type="ECO:0000313" key="2">
    <source>
        <dbReference type="Proteomes" id="UP001163603"/>
    </source>
</evidence>
<proteinExistence type="predicted"/>
<protein>
    <submittedName>
        <fullName evidence="1">Uncharacterized protein</fullName>
    </submittedName>
</protein>
<accession>A0ACC0Y3Q8</accession>
<comment type="caution">
    <text evidence="1">The sequence shown here is derived from an EMBL/GenBank/DDBJ whole genome shotgun (WGS) entry which is preliminary data.</text>
</comment>
<keyword evidence="2" id="KW-1185">Reference proteome</keyword>
<sequence>MGKKGTENCSAETQERRREEKEKRKKKQQKRKREGKERGSNLLQFWLRRLDCLGIDFYQRTKTFRAWKIVGLSIQGDFVLVGLRECELL</sequence>
<name>A0ACC0Y3Q8_9ROSI</name>
<organism evidence="1 2">
    <name type="scientific">Pistacia integerrima</name>
    <dbReference type="NCBI Taxonomy" id="434235"/>
    <lineage>
        <taxon>Eukaryota</taxon>
        <taxon>Viridiplantae</taxon>
        <taxon>Streptophyta</taxon>
        <taxon>Embryophyta</taxon>
        <taxon>Tracheophyta</taxon>
        <taxon>Spermatophyta</taxon>
        <taxon>Magnoliopsida</taxon>
        <taxon>eudicotyledons</taxon>
        <taxon>Gunneridae</taxon>
        <taxon>Pentapetalae</taxon>
        <taxon>rosids</taxon>
        <taxon>malvids</taxon>
        <taxon>Sapindales</taxon>
        <taxon>Anacardiaceae</taxon>
        <taxon>Pistacia</taxon>
    </lineage>
</organism>
<evidence type="ECO:0000313" key="1">
    <source>
        <dbReference type="EMBL" id="KAJ0028740.1"/>
    </source>
</evidence>